<comment type="caution">
    <text evidence="2">The sequence shown here is derived from an EMBL/GenBank/DDBJ whole genome shotgun (WGS) entry which is preliminary data.</text>
</comment>
<sequence>METKSVRKSAKIAVFSLVSASLLSSHVLASSYGLSSRTDTQVRQSSSSNFDVLVPAKAKNGISYNVFSKFELSGKPLTLVNTDDTSGGARGTGKADLIVIESNNISLKDQFTILGSPADILFITRSASGKLSCEQCSFDNVGRVTMAAATPSYASNAKTINSVGDLTTVGGGKVTVKGLVSPGLQSLELIAENIDTSGTIDTNLRAENHPESGMIIVDRGSKVVGAGGINMFTGRLKVSYANLAIKSATLSTAWSTIEGKFRAATIAVASPNNIAIDADMSTMSDALSTSQHNGKLYAPTEGIFVQSLGKYKNASHQNIHINANAKLSTDNHLSLKSVSTIRILKQGNKQAKVIGGDMTLIARNDVHQQGYVAADEVKVSASQFINNGVVESANIDVETEESIYNSFGGKVLGKNVTLYSKSGAVINGSLVDKVVYLDDALTIGGEGYEVNKQFGIRQALQKKIEEDKETKSRINNANSASTVSASILADNLTIQAKRIENINPYHLEKSNSVNWDAGIRVNGIKANQVAIEAERSLKLKASEYVLNSSAIMGLNGGGEFLVNSPIFSNERYEISFESYPYRVVEYSQDDSKKNEIGHYKSGTETKILTYSPPGRVFSFGDFQFSRGGTSEPKKVQSSKLFNEVSYFQAFKDARFFNSTIKSIGLEVGSNYVEADFSGITTCLSYRRCNRKDITTRAEAETLTAFNSNVYGLKGKQDSKSDLVVANVTDGEIGDIINNIITGYVSENETELERYFGITILLKNIYDYDFQFHDLVKSGHNVEGKILLCRTLKSEFHDQPWAKDNTQQFCDKKVKLIKEDWYQEYKKRLDDRDINDTGYTEKQWRYAIFSYWIEKTGGDMELMEHMYKVDRFSYFMSNDKKTIEIHFKLNLYGNEVIKKHIITFSDVEKYIK</sequence>
<name>A0AAU9QFV0_9VIBR</name>
<dbReference type="Gene3D" id="2.160.20.10">
    <property type="entry name" value="Single-stranded right-handed beta-helix, Pectin lyase-like"/>
    <property type="match status" value="1"/>
</dbReference>
<feature type="signal peptide" evidence="1">
    <location>
        <begin position="1"/>
        <end position="29"/>
    </location>
</feature>
<dbReference type="RefSeq" id="WP_409588012.1">
    <property type="nucleotide sequence ID" value="NZ_CAKMTZ010000001.1"/>
</dbReference>
<dbReference type="Proteomes" id="UP001295462">
    <property type="component" value="Unassembled WGS sequence"/>
</dbReference>
<protein>
    <recommendedName>
        <fullName evidence="4">Filamentous haemagglutinin FhaB/tRNA nuclease CdiA-like TPS domain-containing protein</fullName>
    </recommendedName>
</protein>
<dbReference type="EMBL" id="CAKMUD010000001">
    <property type="protein sequence ID" value="CAH1566167.1"/>
    <property type="molecule type" value="Genomic_DNA"/>
</dbReference>
<dbReference type="AlphaFoldDB" id="A0AAU9QFV0"/>
<evidence type="ECO:0000313" key="3">
    <source>
        <dbReference type="Proteomes" id="UP001295462"/>
    </source>
</evidence>
<feature type="chain" id="PRO_5043314225" description="Filamentous haemagglutinin FhaB/tRNA nuclease CdiA-like TPS domain-containing protein" evidence="1">
    <location>
        <begin position="30"/>
        <end position="911"/>
    </location>
</feature>
<gene>
    <name evidence="2" type="ORF">THF1A12_10453</name>
</gene>
<proteinExistence type="predicted"/>
<evidence type="ECO:0008006" key="4">
    <source>
        <dbReference type="Google" id="ProtNLM"/>
    </source>
</evidence>
<evidence type="ECO:0000313" key="2">
    <source>
        <dbReference type="EMBL" id="CAH1566167.1"/>
    </source>
</evidence>
<dbReference type="InterPro" id="IPR012334">
    <property type="entry name" value="Pectin_lyas_fold"/>
</dbReference>
<reference evidence="2" key="1">
    <citation type="submission" date="2022-01" db="EMBL/GenBank/DDBJ databases">
        <authorList>
            <person name="Lagorce A."/>
        </authorList>
    </citation>
    <scope>NUCLEOTIDE SEQUENCE</scope>
    <source>
        <strain evidence="2">Th15_F1_A12</strain>
    </source>
</reference>
<accession>A0AAU9QFV0</accession>
<evidence type="ECO:0000256" key="1">
    <source>
        <dbReference type="SAM" id="SignalP"/>
    </source>
</evidence>
<organism evidence="2 3">
    <name type="scientific">Vibrio jasicida</name>
    <dbReference type="NCBI Taxonomy" id="766224"/>
    <lineage>
        <taxon>Bacteria</taxon>
        <taxon>Pseudomonadati</taxon>
        <taxon>Pseudomonadota</taxon>
        <taxon>Gammaproteobacteria</taxon>
        <taxon>Vibrionales</taxon>
        <taxon>Vibrionaceae</taxon>
        <taxon>Vibrio</taxon>
    </lineage>
</organism>
<keyword evidence="1" id="KW-0732">Signal</keyword>